<reference evidence="3" key="1">
    <citation type="submission" date="2021-12" db="EMBL/GenBank/DDBJ databases">
        <authorList>
            <person name="Martin H S."/>
        </authorList>
    </citation>
    <scope>NUCLEOTIDE SEQUENCE</scope>
</reference>
<keyword evidence="4" id="KW-1185">Reference proteome</keyword>
<dbReference type="Proteomes" id="UP000838878">
    <property type="component" value="Chromosome 7"/>
</dbReference>
<dbReference type="OrthoDB" id="7479557at2759"/>
<gene>
    <name evidence="3" type="ORF">BINO364_LOCUS13276</name>
</gene>
<proteinExistence type="predicted"/>
<dbReference type="SUPFAM" id="SSF57903">
    <property type="entry name" value="FYVE/PHD zinc finger"/>
    <property type="match status" value="1"/>
</dbReference>
<protein>
    <submittedName>
        <fullName evidence="3">Uncharacterized protein</fullName>
    </submittedName>
</protein>
<organism evidence="3 4">
    <name type="scientific">Brenthis ino</name>
    <name type="common">lesser marbled fritillary</name>
    <dbReference type="NCBI Taxonomy" id="405034"/>
    <lineage>
        <taxon>Eukaryota</taxon>
        <taxon>Metazoa</taxon>
        <taxon>Ecdysozoa</taxon>
        <taxon>Arthropoda</taxon>
        <taxon>Hexapoda</taxon>
        <taxon>Insecta</taxon>
        <taxon>Pterygota</taxon>
        <taxon>Neoptera</taxon>
        <taxon>Endopterygota</taxon>
        <taxon>Lepidoptera</taxon>
        <taxon>Glossata</taxon>
        <taxon>Ditrysia</taxon>
        <taxon>Papilionoidea</taxon>
        <taxon>Nymphalidae</taxon>
        <taxon>Heliconiinae</taxon>
        <taxon>Argynnini</taxon>
        <taxon>Brenthis</taxon>
    </lineage>
</organism>
<dbReference type="CDD" id="cd15489">
    <property type="entry name" value="PHD_SF"/>
    <property type="match status" value="1"/>
</dbReference>
<feature type="compositionally biased region" description="Polar residues" evidence="2">
    <location>
        <begin position="76"/>
        <end position="86"/>
    </location>
</feature>
<dbReference type="AlphaFoldDB" id="A0A8J9YJC6"/>
<evidence type="ECO:0000256" key="2">
    <source>
        <dbReference type="SAM" id="MobiDB-lite"/>
    </source>
</evidence>
<keyword evidence="1" id="KW-0175">Coiled coil</keyword>
<feature type="coiled-coil region" evidence="1">
    <location>
        <begin position="177"/>
        <end position="204"/>
    </location>
</feature>
<accession>A0A8J9YJC6</accession>
<evidence type="ECO:0000313" key="3">
    <source>
        <dbReference type="EMBL" id="CAH0728011.1"/>
    </source>
</evidence>
<sequence length="247" mass="28464">MVLCSTCNVSILVSQKRIKCTNGTCFLLYHIDCVNYNDNSGTSRSKWICLAFTAIRPSEGNTNTSLPTKNRKENSPDNLPQPSSEQNIKYQNVILNEIRNLRMEMKEHFDNQQECLHKFNSTLSQVQRDVKELGTGSLKNEVDKISKSMQFFSYAHDAQTIINEKTEKTLSNILTENNNMRVYINDLNTKMSQLEQQARDCNVEIQCVSEHKNENLITEINKFHMMIAGYSGQHKGYFLLRENISHL</sequence>
<evidence type="ECO:0000313" key="4">
    <source>
        <dbReference type="Proteomes" id="UP000838878"/>
    </source>
</evidence>
<feature type="non-terminal residue" evidence="3">
    <location>
        <position position="247"/>
    </location>
</feature>
<name>A0A8J9YJC6_9NEOP</name>
<feature type="region of interest" description="Disordered" evidence="2">
    <location>
        <begin position="60"/>
        <end position="86"/>
    </location>
</feature>
<dbReference type="EMBL" id="OV170227">
    <property type="protein sequence ID" value="CAH0728011.1"/>
    <property type="molecule type" value="Genomic_DNA"/>
</dbReference>
<dbReference type="InterPro" id="IPR011011">
    <property type="entry name" value="Znf_FYVE_PHD"/>
</dbReference>
<evidence type="ECO:0000256" key="1">
    <source>
        <dbReference type="SAM" id="Coils"/>
    </source>
</evidence>